<gene>
    <name evidence="2" type="ORF">CIPAW_15G169900</name>
</gene>
<organism evidence="2 3">
    <name type="scientific">Carya illinoinensis</name>
    <name type="common">Pecan</name>
    <dbReference type="NCBI Taxonomy" id="32201"/>
    <lineage>
        <taxon>Eukaryota</taxon>
        <taxon>Viridiplantae</taxon>
        <taxon>Streptophyta</taxon>
        <taxon>Embryophyta</taxon>
        <taxon>Tracheophyta</taxon>
        <taxon>Spermatophyta</taxon>
        <taxon>Magnoliopsida</taxon>
        <taxon>eudicotyledons</taxon>
        <taxon>Gunneridae</taxon>
        <taxon>Pentapetalae</taxon>
        <taxon>rosids</taxon>
        <taxon>fabids</taxon>
        <taxon>Fagales</taxon>
        <taxon>Juglandaceae</taxon>
        <taxon>Carya</taxon>
    </lineage>
</organism>
<feature type="region of interest" description="Disordered" evidence="1">
    <location>
        <begin position="14"/>
        <end position="39"/>
    </location>
</feature>
<comment type="caution">
    <text evidence="2">The sequence shown here is derived from an EMBL/GenBank/DDBJ whole genome shotgun (WGS) entry which is preliminary data.</text>
</comment>
<name>A0A8T1N8G8_CARIL</name>
<proteinExistence type="predicted"/>
<feature type="compositionally biased region" description="Basic and acidic residues" evidence="1">
    <location>
        <begin position="14"/>
        <end position="28"/>
    </location>
</feature>
<evidence type="ECO:0000313" key="2">
    <source>
        <dbReference type="EMBL" id="KAG6628009.1"/>
    </source>
</evidence>
<protein>
    <submittedName>
        <fullName evidence="2">Uncharacterized protein</fullName>
    </submittedName>
</protein>
<sequence>MNYMKINLRDLAHSWRDNSEDHDPEVGSRHFGGRSSRSSSVALRPTRMYVFPYRESLVHNPNKSLLVDLEDRDSCDLDLLALLRSSPAD</sequence>
<accession>A0A8T1N8G8</accession>
<dbReference type="EMBL" id="CM031823">
    <property type="protein sequence ID" value="KAG6628009.1"/>
    <property type="molecule type" value="Genomic_DNA"/>
</dbReference>
<keyword evidence="3" id="KW-1185">Reference proteome</keyword>
<reference evidence="2" key="1">
    <citation type="submission" date="2020-12" db="EMBL/GenBank/DDBJ databases">
        <title>WGS assembly of Carya illinoinensis cv. Pawnee.</title>
        <authorList>
            <person name="Platts A."/>
            <person name="Shu S."/>
            <person name="Wright S."/>
            <person name="Barry K."/>
            <person name="Edger P."/>
            <person name="Pires J.C."/>
            <person name="Schmutz J."/>
        </authorList>
    </citation>
    <scope>NUCLEOTIDE SEQUENCE</scope>
    <source>
        <tissue evidence="2">Leaf</tissue>
    </source>
</reference>
<dbReference type="Proteomes" id="UP000811609">
    <property type="component" value="Chromosome 15"/>
</dbReference>
<evidence type="ECO:0000256" key="1">
    <source>
        <dbReference type="SAM" id="MobiDB-lite"/>
    </source>
</evidence>
<evidence type="ECO:0000313" key="3">
    <source>
        <dbReference type="Proteomes" id="UP000811609"/>
    </source>
</evidence>
<dbReference type="AlphaFoldDB" id="A0A8T1N8G8"/>